<evidence type="ECO:0000313" key="2">
    <source>
        <dbReference type="Proteomes" id="UP000799438"/>
    </source>
</evidence>
<reference evidence="1" key="1">
    <citation type="journal article" date="2020" name="Stud. Mycol.">
        <title>101 Dothideomycetes genomes: a test case for predicting lifestyles and emergence of pathogens.</title>
        <authorList>
            <person name="Haridas S."/>
            <person name="Albert R."/>
            <person name="Binder M."/>
            <person name="Bloem J."/>
            <person name="Labutti K."/>
            <person name="Salamov A."/>
            <person name="Andreopoulos B."/>
            <person name="Baker S."/>
            <person name="Barry K."/>
            <person name="Bills G."/>
            <person name="Bluhm B."/>
            <person name="Cannon C."/>
            <person name="Castanera R."/>
            <person name="Culley D."/>
            <person name="Daum C."/>
            <person name="Ezra D."/>
            <person name="Gonzalez J."/>
            <person name="Henrissat B."/>
            <person name="Kuo A."/>
            <person name="Liang C."/>
            <person name="Lipzen A."/>
            <person name="Lutzoni F."/>
            <person name="Magnuson J."/>
            <person name="Mondo S."/>
            <person name="Nolan M."/>
            <person name="Ohm R."/>
            <person name="Pangilinan J."/>
            <person name="Park H.-J."/>
            <person name="Ramirez L."/>
            <person name="Alfaro M."/>
            <person name="Sun H."/>
            <person name="Tritt A."/>
            <person name="Yoshinaga Y."/>
            <person name="Zwiers L.-H."/>
            <person name="Turgeon B."/>
            <person name="Goodwin S."/>
            <person name="Spatafora J."/>
            <person name="Crous P."/>
            <person name="Grigoriev I."/>
        </authorList>
    </citation>
    <scope>NUCLEOTIDE SEQUENCE</scope>
    <source>
        <strain evidence="1">CBS 121167</strain>
    </source>
</reference>
<organism evidence="1 2">
    <name type="scientific">Aplosporella prunicola CBS 121167</name>
    <dbReference type="NCBI Taxonomy" id="1176127"/>
    <lineage>
        <taxon>Eukaryota</taxon>
        <taxon>Fungi</taxon>
        <taxon>Dikarya</taxon>
        <taxon>Ascomycota</taxon>
        <taxon>Pezizomycotina</taxon>
        <taxon>Dothideomycetes</taxon>
        <taxon>Dothideomycetes incertae sedis</taxon>
        <taxon>Botryosphaeriales</taxon>
        <taxon>Aplosporellaceae</taxon>
        <taxon>Aplosporella</taxon>
    </lineage>
</organism>
<evidence type="ECO:0000313" key="1">
    <source>
        <dbReference type="EMBL" id="KAF2143860.1"/>
    </source>
</evidence>
<keyword evidence="2" id="KW-1185">Reference proteome</keyword>
<gene>
    <name evidence="1" type="ORF">K452DRAFT_163455</name>
</gene>
<dbReference type="Proteomes" id="UP000799438">
    <property type="component" value="Unassembled WGS sequence"/>
</dbReference>
<dbReference type="EMBL" id="ML995481">
    <property type="protein sequence ID" value="KAF2143860.1"/>
    <property type="molecule type" value="Genomic_DNA"/>
</dbReference>
<proteinExistence type="predicted"/>
<dbReference type="GeneID" id="54293194"/>
<protein>
    <submittedName>
        <fullName evidence="1">Uncharacterized protein</fullName>
    </submittedName>
</protein>
<sequence>MVALQTVTGTLTFFFFFFGRMQMPSQHRSPHKHTSHRTAFPFFSRVLCLPTDGAHSKQATSNPNPIIIIYLSMSPISPHPFSGGGSGNLPKSCVAAGGGILLTPCPVPVRQLQGSPTQPSQARQAATVALRRRHSGCGGRTANGAGALGRLPVWASVSYAD</sequence>
<dbReference type="AlphaFoldDB" id="A0A6A6BIA1"/>
<dbReference type="RefSeq" id="XP_033399572.1">
    <property type="nucleotide sequence ID" value="XM_033535698.1"/>
</dbReference>
<name>A0A6A6BIA1_9PEZI</name>
<accession>A0A6A6BIA1</accession>